<proteinExistence type="predicted"/>
<dbReference type="GO" id="GO:0005829">
    <property type="term" value="C:cytosol"/>
    <property type="evidence" value="ECO:0007669"/>
    <property type="project" value="TreeGrafter"/>
</dbReference>
<dbReference type="GO" id="GO:0005634">
    <property type="term" value="C:nucleus"/>
    <property type="evidence" value="ECO:0007669"/>
    <property type="project" value="TreeGrafter"/>
</dbReference>
<evidence type="ECO:0000259" key="3">
    <source>
        <dbReference type="Pfam" id="PF17678"/>
    </source>
</evidence>
<dbReference type="EMBL" id="JAGMVJ010000016">
    <property type="protein sequence ID" value="KAH7079645.1"/>
    <property type="molecule type" value="Genomic_DNA"/>
</dbReference>
<dbReference type="NCBIfam" id="TIGR01180">
    <property type="entry name" value="aman2_put"/>
    <property type="match status" value="1"/>
</dbReference>
<reference evidence="4" key="1">
    <citation type="journal article" date="2021" name="Nat. Commun.">
        <title>Genetic determinants of endophytism in the Arabidopsis root mycobiome.</title>
        <authorList>
            <person name="Mesny F."/>
            <person name="Miyauchi S."/>
            <person name="Thiergart T."/>
            <person name="Pickel B."/>
            <person name="Atanasova L."/>
            <person name="Karlsson M."/>
            <person name="Huettel B."/>
            <person name="Barry K.W."/>
            <person name="Haridas S."/>
            <person name="Chen C."/>
            <person name="Bauer D."/>
            <person name="Andreopoulos W."/>
            <person name="Pangilinan J."/>
            <person name="LaButti K."/>
            <person name="Riley R."/>
            <person name="Lipzen A."/>
            <person name="Clum A."/>
            <person name="Drula E."/>
            <person name="Henrissat B."/>
            <person name="Kohler A."/>
            <person name="Grigoriev I.V."/>
            <person name="Martin F.M."/>
            <person name="Hacquard S."/>
        </authorList>
    </citation>
    <scope>NUCLEOTIDE SEQUENCE</scope>
    <source>
        <strain evidence="4">MPI-SDFR-AT-0120</strain>
    </source>
</reference>
<dbReference type="GO" id="GO:0030246">
    <property type="term" value="F:carbohydrate binding"/>
    <property type="evidence" value="ECO:0007669"/>
    <property type="project" value="InterPro"/>
</dbReference>
<dbReference type="FunFam" id="1.20.1610.10:FF:000002">
    <property type="entry name" value="Alpha-1,2-mannosidase family protein"/>
    <property type="match status" value="1"/>
</dbReference>
<dbReference type="FunFam" id="2.70.98.10:FF:000010">
    <property type="entry name" value="Alpha-1,2-mannosidase family protein"/>
    <property type="match status" value="1"/>
</dbReference>
<dbReference type="InterPro" id="IPR014718">
    <property type="entry name" value="GH-type_carb-bd"/>
</dbReference>
<dbReference type="SUPFAM" id="SSF48208">
    <property type="entry name" value="Six-hairpin glycosidases"/>
    <property type="match status" value="1"/>
</dbReference>
<dbReference type="InterPro" id="IPR005887">
    <property type="entry name" value="GH92_a_mannosidase_put"/>
</dbReference>
<feature type="domain" description="Glycosyl hydrolase family 92" evidence="2">
    <location>
        <begin position="292"/>
        <end position="773"/>
    </location>
</feature>
<dbReference type="PANTHER" id="PTHR12143">
    <property type="entry name" value="PEPTIDE N-GLYCANASE PNGASE -RELATED"/>
    <property type="match status" value="1"/>
</dbReference>
<feature type="domain" description="Glycosyl hydrolase family 92 N-terminal" evidence="3">
    <location>
        <begin position="34"/>
        <end position="286"/>
    </location>
</feature>
<keyword evidence="5" id="KW-1185">Reference proteome</keyword>
<evidence type="ECO:0000259" key="2">
    <source>
        <dbReference type="Pfam" id="PF07971"/>
    </source>
</evidence>
<dbReference type="Proteomes" id="UP000813461">
    <property type="component" value="Unassembled WGS sequence"/>
</dbReference>
<sequence>MNLLIRKIAPAVVWGILVKHAVAQNGTGRSGYDYVDPLIGTTNGGHVFPGATLPFGMAKAGPDIYGENQGGFASDGSPIYGFSHMHDSGTGGSPSLGNFPIFAQSGCPNGDINACKYVLWERMTDRINGTIHARPGYFDITLASNIRTEMTVTNHTALYRFTFPATPITPNTTSNPHILVELTDLPQTRSEGNITVYPSNGRITGSGRFSPSFGIGTYQSYFCLDFNGATVKDAGVWSNSRAARATSFKIVPGDVRQTPSDRPAGGWVQFEQPKENNQILARVGMSFISEAQACANAEREIPRNNFDAIVAAAESAWRAKLDVITIDGGSVSDSFLTTFWSGVYRSMISPQDYTGENPNWNSGEPYYDSFYCIWDSFRSIHPLLTLLDPQSQTLMIRSLLDIYRHEGWLPDCRMSHCKGFTQGGSNADIVITDAYLKNISEGIDWNLAYEAVVKDAEEEPPNWDVEGRGGLESWKTLGYIPTENIDVLGVGTETRSISRTVEYAYNDFTIALLARALGHTSDYNKYLARSGNWLNMFKPDQRSDINGTDTGFQGFLQPRYTNGTWGYQDPIFCSPLLDFTGCYLNPSGRETYEGPVWLYTFFAPGDMATLIRTLGGRETFVQRLNWLHESGILYVGDEQAFLKLFLYHYAGRPALSAQRAHQYIPSLFNDTVSGIPGNDDSGAMGSFVAFVMMGFFPNAGQDVYFIIPPFFESVSIKNGQTGKTATIRNVNFDAGYKNIYIQSAKMNGVSYTRNWLQHGFFLEGGVLELVLGDSESAWGTRVEDGPPSLGPYSNGTAARRRWDMGSVDLGFGAGGL</sequence>
<dbReference type="InterPro" id="IPR050883">
    <property type="entry name" value="PNGase"/>
</dbReference>
<name>A0A8K0QZ97_9PLEO</name>
<evidence type="ECO:0000313" key="4">
    <source>
        <dbReference type="EMBL" id="KAH7079645.1"/>
    </source>
</evidence>
<comment type="caution">
    <text evidence="4">The sequence shown here is derived from an EMBL/GenBank/DDBJ whole genome shotgun (WGS) entry which is preliminary data.</text>
</comment>
<dbReference type="GO" id="GO:0006516">
    <property type="term" value="P:glycoprotein catabolic process"/>
    <property type="evidence" value="ECO:0007669"/>
    <property type="project" value="TreeGrafter"/>
</dbReference>
<dbReference type="Gene3D" id="2.70.98.10">
    <property type="match status" value="1"/>
</dbReference>
<dbReference type="InterPro" id="IPR008928">
    <property type="entry name" value="6-hairpin_glycosidase_sf"/>
</dbReference>
<dbReference type="InterPro" id="IPR012939">
    <property type="entry name" value="Glyco_hydro_92"/>
</dbReference>
<accession>A0A8K0QZ97</accession>
<dbReference type="Gene3D" id="1.20.1610.10">
    <property type="entry name" value="alpha-1,2-mannosidases domains"/>
    <property type="match status" value="1"/>
</dbReference>
<dbReference type="Pfam" id="PF07971">
    <property type="entry name" value="Glyco_hydro_92"/>
    <property type="match status" value="1"/>
</dbReference>
<evidence type="ECO:0000313" key="5">
    <source>
        <dbReference type="Proteomes" id="UP000813461"/>
    </source>
</evidence>
<dbReference type="InterPro" id="IPR041371">
    <property type="entry name" value="GH92_N"/>
</dbReference>
<dbReference type="Pfam" id="PF17678">
    <property type="entry name" value="Glyco_hydro_92N"/>
    <property type="match status" value="1"/>
</dbReference>
<dbReference type="Gene3D" id="3.30.2080.10">
    <property type="entry name" value="GH92 mannosidase domain"/>
    <property type="match status" value="1"/>
</dbReference>
<dbReference type="AlphaFoldDB" id="A0A8K0QZ97"/>
<keyword evidence="4" id="KW-0378">Hydrolase</keyword>
<dbReference type="GO" id="GO:0005975">
    <property type="term" value="P:carbohydrate metabolic process"/>
    <property type="evidence" value="ECO:0007669"/>
    <property type="project" value="InterPro"/>
</dbReference>
<dbReference type="FunFam" id="3.30.2080.10:FF:000001">
    <property type="entry name" value="Alpha-1,2-mannosidase subfamily"/>
    <property type="match status" value="1"/>
</dbReference>
<feature type="chain" id="PRO_5035480459" evidence="1">
    <location>
        <begin position="24"/>
        <end position="816"/>
    </location>
</feature>
<dbReference type="PANTHER" id="PTHR12143:SF42">
    <property type="entry name" value="PUTATIVE SUBFAMILY (AFU_ORTHOLOGUE AFUA_6G13760)-RELATED"/>
    <property type="match status" value="1"/>
</dbReference>
<feature type="signal peptide" evidence="1">
    <location>
        <begin position="1"/>
        <end position="23"/>
    </location>
</feature>
<dbReference type="Gene3D" id="1.20.1050.60">
    <property type="entry name" value="alpha-1,2-mannosidase"/>
    <property type="match status" value="1"/>
</dbReference>
<dbReference type="FunFam" id="1.20.1050.60:FF:000002">
    <property type="entry name" value="Glycosyl hydrolase family 92"/>
    <property type="match status" value="1"/>
</dbReference>
<protein>
    <submittedName>
        <fullName evidence="4">Glycosyl hydrolase family 92-domain-containing protein</fullName>
    </submittedName>
</protein>
<gene>
    <name evidence="4" type="ORF">FB567DRAFT_582355</name>
</gene>
<dbReference type="GO" id="GO:0000224">
    <property type="term" value="F:peptide-N4-(N-acetyl-beta-glucosaminyl)asparagine amidase activity"/>
    <property type="evidence" value="ECO:0007669"/>
    <property type="project" value="TreeGrafter"/>
</dbReference>
<dbReference type="OrthoDB" id="449263at2759"/>
<organism evidence="4 5">
    <name type="scientific">Paraphoma chrysanthemicola</name>
    <dbReference type="NCBI Taxonomy" id="798071"/>
    <lineage>
        <taxon>Eukaryota</taxon>
        <taxon>Fungi</taxon>
        <taxon>Dikarya</taxon>
        <taxon>Ascomycota</taxon>
        <taxon>Pezizomycotina</taxon>
        <taxon>Dothideomycetes</taxon>
        <taxon>Pleosporomycetidae</taxon>
        <taxon>Pleosporales</taxon>
        <taxon>Pleosporineae</taxon>
        <taxon>Phaeosphaeriaceae</taxon>
        <taxon>Paraphoma</taxon>
    </lineage>
</organism>
<keyword evidence="1" id="KW-0732">Signal</keyword>
<evidence type="ECO:0000256" key="1">
    <source>
        <dbReference type="SAM" id="SignalP"/>
    </source>
</evidence>